<feature type="chain" id="PRO_5021255701" evidence="2">
    <location>
        <begin position="22"/>
        <end position="358"/>
    </location>
</feature>
<evidence type="ECO:0000313" key="3">
    <source>
        <dbReference type="EMBL" id="TFW20781.1"/>
    </source>
</evidence>
<evidence type="ECO:0000256" key="1">
    <source>
        <dbReference type="SAM" id="MobiDB-lite"/>
    </source>
</evidence>
<accession>A0A4Y9SDB3</accession>
<sequence length="358" mass="39832">MKTKHLLIAALLAGLFAPALAEEAPADSEPRKLVRIETPNLTVFDEGLRIHGRNIKNAPYSAQMVSESSQSLPDGNQITSKVVTMTYRDSAGRTRQEVHERSGSETVIIRDDTSTWILKPAEKTATKVPNDSSEMHRLASEKARVAMEAARKSAEAARKSAEKAREKAEQARADAEKAREEAREKSEQLRREGKLGPDEEIVVKRVHRGDYMSPERARQLSEEIRVRVAKDIDVRSAEIAQRIGPAIANAFGDSRFMRNRTTKDLGTRDFNGVKAEGKLRSYEIPAGEVGNKNAIVVSDETWYAPDLKITVYSKHSDPRSGDRVFKLENLKREEPAAALFTVPSDYAVKDVLAELKAK</sequence>
<dbReference type="RefSeq" id="WP_135207025.1">
    <property type="nucleotide sequence ID" value="NZ_SPVF01000128.1"/>
</dbReference>
<reference evidence="3 4" key="1">
    <citation type="submission" date="2019-03" db="EMBL/GenBank/DDBJ databases">
        <title>Draft Genome Sequence of Massilia arenosa sp. nov., a Novel Massilia Species Isolated from a Sandy-loam Maize Soil.</title>
        <authorList>
            <person name="Raths R."/>
            <person name="Peta V."/>
            <person name="Bucking H."/>
        </authorList>
    </citation>
    <scope>NUCLEOTIDE SEQUENCE [LARGE SCALE GENOMIC DNA]</scope>
    <source>
        <strain evidence="3 4">MC02</strain>
    </source>
</reference>
<dbReference type="EMBL" id="SPVF01000128">
    <property type="protein sequence ID" value="TFW20781.1"/>
    <property type="molecule type" value="Genomic_DNA"/>
</dbReference>
<evidence type="ECO:0000256" key="2">
    <source>
        <dbReference type="SAM" id="SignalP"/>
    </source>
</evidence>
<organism evidence="3 4">
    <name type="scientific">Zemynaea arenosa</name>
    <dbReference type="NCBI Taxonomy" id="2561931"/>
    <lineage>
        <taxon>Bacteria</taxon>
        <taxon>Pseudomonadati</taxon>
        <taxon>Pseudomonadota</taxon>
        <taxon>Betaproteobacteria</taxon>
        <taxon>Burkholderiales</taxon>
        <taxon>Oxalobacteraceae</taxon>
        <taxon>Telluria group</taxon>
        <taxon>Zemynaea</taxon>
    </lineage>
</organism>
<comment type="caution">
    <text evidence="3">The sequence shown here is derived from an EMBL/GenBank/DDBJ whole genome shotgun (WGS) entry which is preliminary data.</text>
</comment>
<dbReference type="Proteomes" id="UP000298438">
    <property type="component" value="Unassembled WGS sequence"/>
</dbReference>
<evidence type="ECO:0000313" key="4">
    <source>
        <dbReference type="Proteomes" id="UP000298438"/>
    </source>
</evidence>
<protein>
    <submittedName>
        <fullName evidence="3">Uncharacterized protein</fullName>
    </submittedName>
</protein>
<dbReference type="AlphaFoldDB" id="A0A4Y9SDB3"/>
<keyword evidence="4" id="KW-1185">Reference proteome</keyword>
<gene>
    <name evidence="3" type="ORF">E4L96_09745</name>
</gene>
<feature type="signal peptide" evidence="2">
    <location>
        <begin position="1"/>
        <end position="21"/>
    </location>
</feature>
<feature type="region of interest" description="Disordered" evidence="1">
    <location>
        <begin position="150"/>
        <end position="195"/>
    </location>
</feature>
<dbReference type="OrthoDB" id="115149at2"/>
<keyword evidence="2" id="KW-0732">Signal</keyword>
<proteinExistence type="predicted"/>
<name>A0A4Y9SDB3_9BURK</name>